<dbReference type="PANTHER" id="PTHR12547:SF18">
    <property type="entry name" value="PROTEIN TIS11"/>
    <property type="match status" value="1"/>
</dbReference>
<keyword evidence="4 5" id="KW-0862">Zinc</keyword>
<dbReference type="GO" id="GO:0008270">
    <property type="term" value="F:zinc ion binding"/>
    <property type="evidence" value="ECO:0007669"/>
    <property type="project" value="UniProtKB-KW"/>
</dbReference>
<feature type="zinc finger region" description="C3H1-type" evidence="5">
    <location>
        <begin position="102"/>
        <end position="129"/>
    </location>
</feature>
<evidence type="ECO:0000256" key="3">
    <source>
        <dbReference type="ARBA" id="ARBA00022771"/>
    </source>
</evidence>
<sequence length="225" mass="25562">MNFFLSIKGLPNFQPGTSLANAIGERLSIDNSTETFQAMSSILSRTESNHDSEGPSMTELENLKYKTELCRNFSTYGLCSYLSRCQFAHGYEELRSRTRHPKYKTELCRNFLLGHCKYGTRCQFLHKTEDIKENSHTNESIAAIGTYLLTNLLAQSAVLKNLNSTLITPPFQPPDRMSIPYHCGIEMQQLHWSPNLFHGASLPQNQNNNVYPTYDVSGEVSRKLI</sequence>
<keyword evidence="1 5" id="KW-0479">Metal-binding</keyword>
<dbReference type="AlphaFoldDB" id="A0A816AWH4"/>
<dbReference type="InterPro" id="IPR036855">
    <property type="entry name" value="Znf_CCCH_sf"/>
</dbReference>
<dbReference type="EMBL" id="CAJNOR010006709">
    <property type="protein sequence ID" value="CAF1601727.1"/>
    <property type="molecule type" value="Genomic_DNA"/>
</dbReference>
<dbReference type="Proteomes" id="UP000663828">
    <property type="component" value="Unassembled WGS sequence"/>
</dbReference>
<evidence type="ECO:0000256" key="5">
    <source>
        <dbReference type="PROSITE-ProRule" id="PRU00723"/>
    </source>
</evidence>
<comment type="caution">
    <text evidence="7">The sequence shown here is derived from an EMBL/GenBank/DDBJ whole genome shotgun (WGS) entry which is preliminary data.</text>
</comment>
<gene>
    <name evidence="7" type="ORF">XAT740_LOCUS47794</name>
</gene>
<feature type="domain" description="C3H1-type" evidence="6">
    <location>
        <begin position="102"/>
        <end position="129"/>
    </location>
</feature>
<keyword evidence="3 5" id="KW-0863">Zinc-finger</keyword>
<dbReference type="InterPro" id="IPR045877">
    <property type="entry name" value="ZFP36-like"/>
</dbReference>
<dbReference type="SUPFAM" id="SSF90229">
    <property type="entry name" value="CCCH zinc finger"/>
    <property type="match status" value="2"/>
</dbReference>
<name>A0A816AWH4_ADIRI</name>
<evidence type="ECO:0000313" key="8">
    <source>
        <dbReference type="Proteomes" id="UP000663828"/>
    </source>
</evidence>
<keyword evidence="8" id="KW-1185">Reference proteome</keyword>
<dbReference type="GO" id="GO:0003729">
    <property type="term" value="F:mRNA binding"/>
    <property type="evidence" value="ECO:0007669"/>
    <property type="project" value="InterPro"/>
</dbReference>
<evidence type="ECO:0000256" key="4">
    <source>
        <dbReference type="ARBA" id="ARBA00022833"/>
    </source>
</evidence>
<organism evidence="7 8">
    <name type="scientific">Adineta ricciae</name>
    <name type="common">Rotifer</name>
    <dbReference type="NCBI Taxonomy" id="249248"/>
    <lineage>
        <taxon>Eukaryota</taxon>
        <taxon>Metazoa</taxon>
        <taxon>Spiralia</taxon>
        <taxon>Gnathifera</taxon>
        <taxon>Rotifera</taxon>
        <taxon>Eurotatoria</taxon>
        <taxon>Bdelloidea</taxon>
        <taxon>Adinetida</taxon>
        <taxon>Adinetidae</taxon>
        <taxon>Adineta</taxon>
    </lineage>
</organism>
<dbReference type="PANTHER" id="PTHR12547">
    <property type="entry name" value="CCCH ZINC FINGER/TIS11-RELATED"/>
    <property type="match status" value="1"/>
</dbReference>
<dbReference type="Pfam" id="PF00642">
    <property type="entry name" value="zf-CCCH"/>
    <property type="match status" value="2"/>
</dbReference>
<dbReference type="InterPro" id="IPR000571">
    <property type="entry name" value="Znf_CCCH"/>
</dbReference>
<dbReference type="Gene3D" id="4.10.1000.10">
    <property type="entry name" value="Zinc finger, CCCH-type"/>
    <property type="match status" value="2"/>
</dbReference>
<accession>A0A816AWH4</accession>
<evidence type="ECO:0000259" key="6">
    <source>
        <dbReference type="PROSITE" id="PS50103"/>
    </source>
</evidence>
<dbReference type="FunFam" id="4.10.1000.10:FF:000001">
    <property type="entry name" value="zinc finger CCCH domain-containing protein 15-like"/>
    <property type="match status" value="1"/>
</dbReference>
<dbReference type="PROSITE" id="PS50103">
    <property type="entry name" value="ZF_C3H1"/>
    <property type="match status" value="2"/>
</dbReference>
<evidence type="ECO:0000256" key="1">
    <source>
        <dbReference type="ARBA" id="ARBA00022723"/>
    </source>
</evidence>
<keyword evidence="2" id="KW-0677">Repeat</keyword>
<feature type="zinc finger region" description="C3H1-type" evidence="5">
    <location>
        <begin position="64"/>
        <end position="92"/>
    </location>
</feature>
<proteinExistence type="predicted"/>
<reference evidence="7" key="1">
    <citation type="submission" date="2021-02" db="EMBL/GenBank/DDBJ databases">
        <authorList>
            <person name="Nowell W R."/>
        </authorList>
    </citation>
    <scope>NUCLEOTIDE SEQUENCE</scope>
</reference>
<evidence type="ECO:0000313" key="7">
    <source>
        <dbReference type="EMBL" id="CAF1601727.1"/>
    </source>
</evidence>
<dbReference type="SMART" id="SM00356">
    <property type="entry name" value="ZnF_C3H1"/>
    <property type="match status" value="2"/>
</dbReference>
<feature type="domain" description="C3H1-type" evidence="6">
    <location>
        <begin position="64"/>
        <end position="92"/>
    </location>
</feature>
<evidence type="ECO:0000256" key="2">
    <source>
        <dbReference type="ARBA" id="ARBA00022737"/>
    </source>
</evidence>
<protein>
    <recommendedName>
        <fullName evidence="6">C3H1-type domain-containing protein</fullName>
    </recommendedName>
</protein>